<protein>
    <submittedName>
        <fullName evidence="6">Uncharacterized protein</fullName>
    </submittedName>
</protein>
<evidence type="ECO:0000313" key="5">
    <source>
        <dbReference type="Proteomes" id="UP000887574"/>
    </source>
</evidence>
<dbReference type="Gene3D" id="2.60.40.3330">
    <property type="match status" value="1"/>
</dbReference>
<reference evidence="6" key="1">
    <citation type="submission" date="2022-11" db="UniProtKB">
        <authorList>
            <consortium name="WormBaseParasite"/>
        </authorList>
    </citation>
    <scope>IDENTIFICATION</scope>
</reference>
<organism evidence="5 6">
    <name type="scientific">Ditylenchus dipsaci</name>
    <dbReference type="NCBI Taxonomy" id="166011"/>
    <lineage>
        <taxon>Eukaryota</taxon>
        <taxon>Metazoa</taxon>
        <taxon>Ecdysozoa</taxon>
        <taxon>Nematoda</taxon>
        <taxon>Chromadorea</taxon>
        <taxon>Rhabditida</taxon>
        <taxon>Tylenchina</taxon>
        <taxon>Tylenchomorpha</taxon>
        <taxon>Sphaerularioidea</taxon>
        <taxon>Anguinidae</taxon>
        <taxon>Anguininae</taxon>
        <taxon>Ditylenchus</taxon>
    </lineage>
</organism>
<evidence type="ECO:0000256" key="4">
    <source>
        <dbReference type="ARBA" id="ARBA00022729"/>
    </source>
</evidence>
<dbReference type="WBParaSite" id="jg12254">
    <property type="protein sequence ID" value="jg12254"/>
    <property type="gene ID" value="jg12254"/>
</dbReference>
<dbReference type="InterPro" id="IPR038479">
    <property type="entry name" value="Transthyretin-like_sf"/>
</dbReference>
<keyword evidence="4" id="KW-0732">Signal</keyword>
<proteinExistence type="inferred from homology"/>
<sequence length="135" mass="14561">MQSAIVSGRLVCCAGIIVDNLNEGDTPADACPNFFCPGVEGALVQIIERDTVDPDDLLANFRSLPNGFFSGIGQEDEMFDVDIDLVVTHQCGAKPGCVRKTTVKVPLQMINSCAAFTIDPFDLFHPGYETTEECS</sequence>
<comment type="similarity">
    <text evidence="2">Belongs to the nematode transthyretin-like family.</text>
</comment>
<dbReference type="GO" id="GO:0005576">
    <property type="term" value="C:extracellular region"/>
    <property type="evidence" value="ECO:0007669"/>
    <property type="project" value="UniProtKB-SubCell"/>
</dbReference>
<accession>A0A915CTI0</accession>
<name>A0A915CTI0_9BILA</name>
<evidence type="ECO:0000256" key="3">
    <source>
        <dbReference type="ARBA" id="ARBA00022525"/>
    </source>
</evidence>
<dbReference type="Proteomes" id="UP000887574">
    <property type="component" value="Unplaced"/>
</dbReference>
<keyword evidence="5" id="KW-1185">Reference proteome</keyword>
<keyword evidence="3" id="KW-0964">Secreted</keyword>
<comment type="subcellular location">
    <subcellularLocation>
        <location evidence="1">Secreted</location>
    </subcellularLocation>
</comment>
<evidence type="ECO:0000256" key="2">
    <source>
        <dbReference type="ARBA" id="ARBA00010112"/>
    </source>
</evidence>
<dbReference type="Pfam" id="PF01060">
    <property type="entry name" value="TTR-52"/>
    <property type="match status" value="1"/>
</dbReference>
<dbReference type="InterPro" id="IPR001534">
    <property type="entry name" value="Transthyretin-like"/>
</dbReference>
<dbReference type="AlphaFoldDB" id="A0A915CTI0"/>
<evidence type="ECO:0000256" key="1">
    <source>
        <dbReference type="ARBA" id="ARBA00004613"/>
    </source>
</evidence>
<dbReference type="PANTHER" id="PTHR21700:SF30">
    <property type="entry name" value="TRANSTHYRETIN-LIKE FAMILY PROTEIN"/>
    <property type="match status" value="1"/>
</dbReference>
<evidence type="ECO:0000313" key="6">
    <source>
        <dbReference type="WBParaSite" id="jg12254"/>
    </source>
</evidence>
<dbReference type="GO" id="GO:0009986">
    <property type="term" value="C:cell surface"/>
    <property type="evidence" value="ECO:0007669"/>
    <property type="project" value="InterPro"/>
</dbReference>
<dbReference type="PANTHER" id="PTHR21700">
    <property type="entry name" value="TRANSTHYRETIN-LIKE FAMILY PROTEIN-RELATED"/>
    <property type="match status" value="1"/>
</dbReference>